<dbReference type="STRING" id="56484.A0A1Y2FIG2"/>
<evidence type="ECO:0000256" key="2">
    <source>
        <dbReference type="ARBA" id="ARBA00004760"/>
    </source>
</evidence>
<protein>
    <recommendedName>
        <fullName evidence="5">serine C-palmitoyltransferase</fullName>
        <ecNumber evidence="5">2.3.1.50</ecNumber>
    </recommendedName>
</protein>
<dbReference type="GO" id="GO:0046512">
    <property type="term" value="P:sphingosine biosynthetic process"/>
    <property type="evidence" value="ECO:0007669"/>
    <property type="project" value="TreeGrafter"/>
</dbReference>
<accession>A0A1Y2FIG2</accession>
<evidence type="ECO:0000256" key="5">
    <source>
        <dbReference type="ARBA" id="ARBA00013220"/>
    </source>
</evidence>
<dbReference type="OMA" id="IPFRAEC"/>
<dbReference type="OrthoDB" id="3168162at2759"/>
<evidence type="ECO:0000256" key="3">
    <source>
        <dbReference type="ARBA" id="ARBA00004991"/>
    </source>
</evidence>
<evidence type="ECO:0000256" key="1">
    <source>
        <dbReference type="ARBA" id="ARBA00001933"/>
    </source>
</evidence>
<dbReference type="InterPro" id="IPR015421">
    <property type="entry name" value="PyrdxlP-dep_Trfase_major"/>
</dbReference>
<evidence type="ECO:0000256" key="9">
    <source>
        <dbReference type="ARBA" id="ARBA00023098"/>
    </source>
</evidence>
<proteinExistence type="inferred from homology"/>
<dbReference type="AlphaFoldDB" id="A0A1Y2FIG2"/>
<evidence type="ECO:0000259" key="11">
    <source>
        <dbReference type="Pfam" id="PF00155"/>
    </source>
</evidence>
<dbReference type="Pfam" id="PF00155">
    <property type="entry name" value="Aminotran_1_2"/>
    <property type="match status" value="1"/>
</dbReference>
<keyword evidence="13" id="KW-1185">Reference proteome</keyword>
<keyword evidence="6 12" id="KW-0808">Transferase</keyword>
<keyword evidence="7" id="KW-0663">Pyridoxal phosphate</keyword>
<dbReference type="InterPro" id="IPR015424">
    <property type="entry name" value="PyrdxlP-dep_Trfase"/>
</dbReference>
<comment type="cofactor">
    <cofactor evidence="1">
        <name>pyridoxal 5'-phosphate</name>
        <dbReference type="ChEBI" id="CHEBI:597326"/>
    </cofactor>
</comment>
<evidence type="ECO:0000256" key="8">
    <source>
        <dbReference type="ARBA" id="ARBA00022919"/>
    </source>
</evidence>
<keyword evidence="10" id="KW-0012">Acyltransferase</keyword>
<dbReference type="RefSeq" id="XP_040726023.1">
    <property type="nucleotide sequence ID" value="XM_040866801.1"/>
</dbReference>
<name>A0A1Y2FIG2_PROLT</name>
<comment type="pathway">
    <text evidence="2">Lipid metabolism; sphingolipid metabolism.</text>
</comment>
<reference evidence="12 13" key="1">
    <citation type="submission" date="2016-07" db="EMBL/GenBank/DDBJ databases">
        <title>Pervasive Adenine N6-methylation of Active Genes in Fungi.</title>
        <authorList>
            <consortium name="DOE Joint Genome Institute"/>
            <person name="Mondo S.J."/>
            <person name="Dannebaum R.O."/>
            <person name="Kuo R.C."/>
            <person name="Labutti K."/>
            <person name="Haridas S."/>
            <person name="Kuo A."/>
            <person name="Salamov A."/>
            <person name="Ahrendt S.R."/>
            <person name="Lipzen A."/>
            <person name="Sullivan W."/>
            <person name="Andreopoulos W.B."/>
            <person name="Clum A."/>
            <person name="Lindquist E."/>
            <person name="Daum C."/>
            <person name="Ramamoorthy G.K."/>
            <person name="Gryganskyi A."/>
            <person name="Culley D."/>
            <person name="Magnuson J.K."/>
            <person name="James T.Y."/>
            <person name="O'Malley M.A."/>
            <person name="Stajich J.E."/>
            <person name="Spatafora J.W."/>
            <person name="Visel A."/>
            <person name="Grigoriev I.V."/>
        </authorList>
    </citation>
    <scope>NUCLEOTIDE SEQUENCE [LARGE SCALE GENOMIC DNA]</scope>
    <source>
        <strain evidence="12 13">12-1054</strain>
    </source>
</reference>
<comment type="pathway">
    <text evidence="3">Sphingolipid metabolism.</text>
</comment>
<evidence type="ECO:0000256" key="4">
    <source>
        <dbReference type="ARBA" id="ARBA00008392"/>
    </source>
</evidence>
<gene>
    <name evidence="12" type="ORF">BCR37DRAFT_277142</name>
</gene>
<dbReference type="GO" id="GO:0005783">
    <property type="term" value="C:endoplasmic reticulum"/>
    <property type="evidence" value="ECO:0007669"/>
    <property type="project" value="TreeGrafter"/>
</dbReference>
<dbReference type="GeneID" id="63783400"/>
<dbReference type="InterPro" id="IPR015422">
    <property type="entry name" value="PyrdxlP-dep_Trfase_small"/>
</dbReference>
<dbReference type="EC" id="2.3.1.50" evidence="5"/>
<keyword evidence="9" id="KW-0443">Lipid metabolism</keyword>
<dbReference type="PANTHER" id="PTHR13693">
    <property type="entry name" value="CLASS II AMINOTRANSFERASE/8-AMINO-7-OXONONANOATE SYNTHASE"/>
    <property type="match status" value="1"/>
</dbReference>
<dbReference type="InterPro" id="IPR050087">
    <property type="entry name" value="AON_synthase_class-II"/>
</dbReference>
<dbReference type="SUPFAM" id="SSF53383">
    <property type="entry name" value="PLP-dependent transferases"/>
    <property type="match status" value="1"/>
</dbReference>
<dbReference type="Gene3D" id="3.40.640.10">
    <property type="entry name" value="Type I PLP-dependent aspartate aminotransferase-like (Major domain)"/>
    <property type="match status" value="1"/>
</dbReference>
<dbReference type="InterPro" id="IPR004839">
    <property type="entry name" value="Aminotransferase_I/II_large"/>
</dbReference>
<dbReference type="Gene3D" id="3.90.1150.10">
    <property type="entry name" value="Aspartate Aminotransferase, domain 1"/>
    <property type="match status" value="1"/>
</dbReference>
<dbReference type="GO" id="GO:0004758">
    <property type="term" value="F:serine C-palmitoyltransferase activity"/>
    <property type="evidence" value="ECO:0007669"/>
    <property type="project" value="TreeGrafter"/>
</dbReference>
<evidence type="ECO:0000313" key="13">
    <source>
        <dbReference type="Proteomes" id="UP000193685"/>
    </source>
</evidence>
<dbReference type="GO" id="GO:0016020">
    <property type="term" value="C:membrane"/>
    <property type="evidence" value="ECO:0007669"/>
    <property type="project" value="GOC"/>
</dbReference>
<feature type="domain" description="Aminotransferase class I/classII large" evidence="11">
    <location>
        <begin position="140"/>
        <end position="509"/>
    </location>
</feature>
<dbReference type="GO" id="GO:0046513">
    <property type="term" value="P:ceramide biosynthetic process"/>
    <property type="evidence" value="ECO:0007669"/>
    <property type="project" value="TreeGrafter"/>
</dbReference>
<organism evidence="12 13">
    <name type="scientific">Protomyces lactucae-debilis</name>
    <dbReference type="NCBI Taxonomy" id="2754530"/>
    <lineage>
        <taxon>Eukaryota</taxon>
        <taxon>Fungi</taxon>
        <taxon>Dikarya</taxon>
        <taxon>Ascomycota</taxon>
        <taxon>Taphrinomycotina</taxon>
        <taxon>Taphrinomycetes</taxon>
        <taxon>Taphrinales</taxon>
        <taxon>Protomycetaceae</taxon>
        <taxon>Protomyces</taxon>
    </lineage>
</organism>
<evidence type="ECO:0000256" key="10">
    <source>
        <dbReference type="ARBA" id="ARBA00023315"/>
    </source>
</evidence>
<evidence type="ECO:0000256" key="7">
    <source>
        <dbReference type="ARBA" id="ARBA00022898"/>
    </source>
</evidence>
<dbReference type="Proteomes" id="UP000193685">
    <property type="component" value="Unassembled WGS sequence"/>
</dbReference>
<comment type="similarity">
    <text evidence="4">Belongs to the class-II pyridoxal-phosphate-dependent aminotransferase family.</text>
</comment>
<evidence type="ECO:0000256" key="6">
    <source>
        <dbReference type="ARBA" id="ARBA00022679"/>
    </source>
</evidence>
<comment type="caution">
    <text evidence="12">The sequence shown here is derived from an EMBL/GenBank/DDBJ whole genome shotgun (WGS) entry which is preliminary data.</text>
</comment>
<dbReference type="PANTHER" id="PTHR13693:SF2">
    <property type="entry name" value="SERINE PALMITOYLTRANSFERASE 1"/>
    <property type="match status" value="1"/>
</dbReference>
<evidence type="ECO:0000313" key="12">
    <source>
        <dbReference type="EMBL" id="ORY83728.1"/>
    </source>
</evidence>
<keyword evidence="8" id="KW-0746">Sphingolipid metabolism</keyword>
<sequence length="521" mass="57512">MDAASSSFDEEEALSALTASTRNLFHLLVRSFYRIPGSDILIRYIKNSHQNDPIRTIIEIFLVIFLILFITGKTYHPDSNAVTLSEREVDDLVDEWQPDELVKAPSHEDQALIDRIPTIHGAVGPRTLVSCPAVLQKPKEVIHLASYNFLDLLGDAQLKEQNITTLRNYGVGACGPPGFYGTQDVHIQMERDIADFLGTESCIVYAQALGTIGSVIPAFAKRGDVLVVDKGVNFAIQKGLQISRCTIKWYNHNDIDDLEQVLKQVNKEQQKRGLTRRFIVTEGIFENHGDLVDLPRIVALKQQYKYRLILDESWSIATMGKHGKGVTEHYGIDPRKIDMLIGNLTGSFCSGGGFCAASAEIVDHQRISGASYVFSAALPAMLATQVSACLLRMKQQPQLFTHLADNARLFLQQVLVGGGRQGGDILCEAWPGSPMMHLRLATPLADDEEEVRVLQAIVDECLVNGVLVTRAKQVDQEGVKGLGECRPSLRICVSVGHTKKDLEKAASVIRSAFAKVIKANR</sequence>
<dbReference type="EMBL" id="MCFI01000007">
    <property type="protein sequence ID" value="ORY83728.1"/>
    <property type="molecule type" value="Genomic_DNA"/>
</dbReference>
<dbReference type="GO" id="GO:0030170">
    <property type="term" value="F:pyridoxal phosphate binding"/>
    <property type="evidence" value="ECO:0007669"/>
    <property type="project" value="InterPro"/>
</dbReference>